<feature type="transmembrane region" description="Helical" evidence="8">
    <location>
        <begin position="169"/>
        <end position="191"/>
    </location>
</feature>
<dbReference type="Gene3D" id="1.20.1250.20">
    <property type="entry name" value="MFS general substrate transporter like domains"/>
    <property type="match status" value="1"/>
</dbReference>
<dbReference type="InterPro" id="IPR005828">
    <property type="entry name" value="MFS_sugar_transport-like"/>
</dbReference>
<feature type="transmembrane region" description="Helical" evidence="8">
    <location>
        <begin position="108"/>
        <end position="133"/>
    </location>
</feature>
<name>A0A9N9XJW4_PHYSR</name>
<feature type="transmembrane region" description="Helical" evidence="8">
    <location>
        <begin position="320"/>
        <end position="340"/>
    </location>
</feature>
<dbReference type="AlphaFoldDB" id="A0A9N9XJW4"/>
<evidence type="ECO:0000256" key="6">
    <source>
        <dbReference type="ARBA" id="ARBA00022989"/>
    </source>
</evidence>
<sequence>MPKISGNWILYLSTFTANLFFFSFGTMMSWNTPVLLKFRSDNNETNPLGAPLTVFQLSLCTSIYPFASIFAGLLVSKMPDIFGRKRSMIYIASAGLLCYIGLAFVKNVWLYCVIYMLVSFAITGGIVVAPTYVSEITETSNRGSLSSIVAVATTSGQLYLFFLSSFADFNTLSLCCGMPFLLMIILSFFTYESPILLSMRGDTDGALSILKKLRGNVDPSKLEAELKEKEKMIKKNDKKGALKILFKTSAGRKALFIALLIRSLPSISGFYAILSFFDDFLREPTHMSVSSNTLSIFVITFKMCTACLISSYVDRFGRRIYLLSGCIVYSASTFFMGMYFMCKNNNMYIPEAVKYAPIILLFLVSLGYMLGLAGVTYTLESEILPNEARAVGSGFVACISNLLLCLIAVSYPYIETYLGLHYCMFMFSVPIIIGFVLIFIYVPETKGKTFEEIKCLLEKHST</sequence>
<dbReference type="Pfam" id="PF00083">
    <property type="entry name" value="Sugar_tr"/>
    <property type="match status" value="1"/>
</dbReference>
<dbReference type="GO" id="GO:0022857">
    <property type="term" value="F:transmembrane transporter activity"/>
    <property type="evidence" value="ECO:0007669"/>
    <property type="project" value="InterPro"/>
</dbReference>
<keyword evidence="11" id="KW-1185">Reference proteome</keyword>
<feature type="transmembrane region" description="Helical" evidence="8">
    <location>
        <begin position="50"/>
        <end position="75"/>
    </location>
</feature>
<dbReference type="SUPFAM" id="SSF103473">
    <property type="entry name" value="MFS general substrate transporter"/>
    <property type="match status" value="1"/>
</dbReference>
<feature type="transmembrane region" description="Helical" evidence="8">
    <location>
        <begin position="9"/>
        <end position="30"/>
    </location>
</feature>
<reference evidence="10" key="1">
    <citation type="submission" date="2022-01" db="EMBL/GenBank/DDBJ databases">
        <authorList>
            <person name="King R."/>
        </authorList>
    </citation>
    <scope>NUCLEOTIDE SEQUENCE</scope>
</reference>
<dbReference type="InterPro" id="IPR036259">
    <property type="entry name" value="MFS_trans_sf"/>
</dbReference>
<accession>A0A9N9XJW4</accession>
<keyword evidence="5 8" id="KW-0812">Transmembrane</keyword>
<evidence type="ECO:0000256" key="5">
    <source>
        <dbReference type="ARBA" id="ARBA00022692"/>
    </source>
</evidence>
<feature type="transmembrane region" description="Helical" evidence="8">
    <location>
        <begin position="294"/>
        <end position="313"/>
    </location>
</feature>
<dbReference type="PROSITE" id="PS50850">
    <property type="entry name" value="MFS"/>
    <property type="match status" value="1"/>
</dbReference>
<dbReference type="InterPro" id="IPR020846">
    <property type="entry name" value="MFS_dom"/>
</dbReference>
<evidence type="ECO:0000313" key="10">
    <source>
        <dbReference type="EMBL" id="CAG9854702.1"/>
    </source>
</evidence>
<evidence type="ECO:0000259" key="9">
    <source>
        <dbReference type="PROSITE" id="PS50850"/>
    </source>
</evidence>
<dbReference type="EMBL" id="OU900094">
    <property type="protein sequence ID" value="CAG9854702.1"/>
    <property type="molecule type" value="Genomic_DNA"/>
</dbReference>
<feature type="domain" description="Major facilitator superfamily (MFS) profile" evidence="9">
    <location>
        <begin position="9"/>
        <end position="446"/>
    </location>
</feature>
<dbReference type="InterPro" id="IPR050549">
    <property type="entry name" value="MFS_Trehalose_Transporter"/>
</dbReference>
<evidence type="ECO:0000256" key="3">
    <source>
        <dbReference type="ARBA" id="ARBA00022475"/>
    </source>
</evidence>
<keyword evidence="4" id="KW-0762">Sugar transport</keyword>
<dbReference type="OrthoDB" id="6696619at2759"/>
<dbReference type="Proteomes" id="UP001153712">
    <property type="component" value="Chromosome 1"/>
</dbReference>
<gene>
    <name evidence="10" type="ORF">PHYEVI_LOCUS1162</name>
</gene>
<dbReference type="GO" id="GO:0005886">
    <property type="term" value="C:plasma membrane"/>
    <property type="evidence" value="ECO:0007669"/>
    <property type="project" value="UniProtKB-SubCell"/>
</dbReference>
<keyword evidence="3" id="KW-1003">Cell membrane</keyword>
<feature type="transmembrane region" description="Helical" evidence="8">
    <location>
        <begin position="419"/>
        <end position="442"/>
    </location>
</feature>
<keyword evidence="6 8" id="KW-1133">Transmembrane helix</keyword>
<dbReference type="FunFam" id="1.20.1250.20:FF:000218">
    <property type="entry name" value="facilitated trehalose transporter Tret1"/>
    <property type="match status" value="1"/>
</dbReference>
<feature type="transmembrane region" description="Helical" evidence="8">
    <location>
        <begin position="391"/>
        <end position="413"/>
    </location>
</feature>
<dbReference type="PANTHER" id="PTHR48021:SF1">
    <property type="entry name" value="GH07001P-RELATED"/>
    <property type="match status" value="1"/>
</dbReference>
<comment type="subcellular location">
    <subcellularLocation>
        <location evidence="1">Cell membrane</location>
        <topology evidence="1">Multi-pass membrane protein</topology>
    </subcellularLocation>
</comment>
<dbReference type="PANTHER" id="PTHR48021">
    <property type="match status" value="1"/>
</dbReference>
<feature type="transmembrane region" description="Helical" evidence="8">
    <location>
        <begin position="254"/>
        <end position="274"/>
    </location>
</feature>
<evidence type="ECO:0000256" key="7">
    <source>
        <dbReference type="ARBA" id="ARBA00023136"/>
    </source>
</evidence>
<keyword evidence="7 8" id="KW-0472">Membrane</keyword>
<organism evidence="10 11">
    <name type="scientific">Phyllotreta striolata</name>
    <name type="common">Striped flea beetle</name>
    <name type="synonym">Crioceris striolata</name>
    <dbReference type="NCBI Taxonomy" id="444603"/>
    <lineage>
        <taxon>Eukaryota</taxon>
        <taxon>Metazoa</taxon>
        <taxon>Ecdysozoa</taxon>
        <taxon>Arthropoda</taxon>
        <taxon>Hexapoda</taxon>
        <taxon>Insecta</taxon>
        <taxon>Pterygota</taxon>
        <taxon>Neoptera</taxon>
        <taxon>Endopterygota</taxon>
        <taxon>Coleoptera</taxon>
        <taxon>Polyphaga</taxon>
        <taxon>Cucujiformia</taxon>
        <taxon>Chrysomeloidea</taxon>
        <taxon>Chrysomelidae</taxon>
        <taxon>Galerucinae</taxon>
        <taxon>Alticini</taxon>
        <taxon>Phyllotreta</taxon>
    </lineage>
</organism>
<evidence type="ECO:0000256" key="1">
    <source>
        <dbReference type="ARBA" id="ARBA00004651"/>
    </source>
</evidence>
<proteinExistence type="predicted"/>
<evidence type="ECO:0000256" key="8">
    <source>
        <dbReference type="SAM" id="Phobius"/>
    </source>
</evidence>
<feature type="transmembrane region" description="Helical" evidence="8">
    <location>
        <begin position="355"/>
        <end position="379"/>
    </location>
</feature>
<protein>
    <recommendedName>
        <fullName evidence="9">Major facilitator superfamily (MFS) profile domain-containing protein</fullName>
    </recommendedName>
</protein>
<evidence type="ECO:0000313" key="11">
    <source>
        <dbReference type="Proteomes" id="UP001153712"/>
    </source>
</evidence>
<evidence type="ECO:0000256" key="4">
    <source>
        <dbReference type="ARBA" id="ARBA00022597"/>
    </source>
</evidence>
<keyword evidence="2" id="KW-0813">Transport</keyword>
<evidence type="ECO:0000256" key="2">
    <source>
        <dbReference type="ARBA" id="ARBA00022448"/>
    </source>
</evidence>
<feature type="transmembrane region" description="Helical" evidence="8">
    <location>
        <begin position="145"/>
        <end position="163"/>
    </location>
</feature>
<feature type="transmembrane region" description="Helical" evidence="8">
    <location>
        <begin position="87"/>
        <end position="102"/>
    </location>
</feature>